<accession>A0A392SWK3</accession>
<protein>
    <submittedName>
        <fullName evidence="1">Uncharacterized protein</fullName>
    </submittedName>
</protein>
<dbReference type="EMBL" id="LXQA010460055">
    <property type="protein sequence ID" value="MCI53231.1"/>
    <property type="molecule type" value="Genomic_DNA"/>
</dbReference>
<dbReference type="AlphaFoldDB" id="A0A392SWK3"/>
<sequence length="23" mass="2700">WLRRAKGNAALRAALYCHTYSFM</sequence>
<dbReference type="Proteomes" id="UP000265520">
    <property type="component" value="Unassembled WGS sequence"/>
</dbReference>
<evidence type="ECO:0000313" key="1">
    <source>
        <dbReference type="EMBL" id="MCI53231.1"/>
    </source>
</evidence>
<organism evidence="1 2">
    <name type="scientific">Trifolium medium</name>
    <dbReference type="NCBI Taxonomy" id="97028"/>
    <lineage>
        <taxon>Eukaryota</taxon>
        <taxon>Viridiplantae</taxon>
        <taxon>Streptophyta</taxon>
        <taxon>Embryophyta</taxon>
        <taxon>Tracheophyta</taxon>
        <taxon>Spermatophyta</taxon>
        <taxon>Magnoliopsida</taxon>
        <taxon>eudicotyledons</taxon>
        <taxon>Gunneridae</taxon>
        <taxon>Pentapetalae</taxon>
        <taxon>rosids</taxon>
        <taxon>fabids</taxon>
        <taxon>Fabales</taxon>
        <taxon>Fabaceae</taxon>
        <taxon>Papilionoideae</taxon>
        <taxon>50 kb inversion clade</taxon>
        <taxon>NPAAA clade</taxon>
        <taxon>Hologalegina</taxon>
        <taxon>IRL clade</taxon>
        <taxon>Trifolieae</taxon>
        <taxon>Trifolium</taxon>
    </lineage>
</organism>
<keyword evidence="2" id="KW-1185">Reference proteome</keyword>
<name>A0A392SWK3_9FABA</name>
<feature type="non-terminal residue" evidence="1">
    <location>
        <position position="1"/>
    </location>
</feature>
<evidence type="ECO:0000313" key="2">
    <source>
        <dbReference type="Proteomes" id="UP000265520"/>
    </source>
</evidence>
<reference evidence="1 2" key="1">
    <citation type="journal article" date="2018" name="Front. Plant Sci.">
        <title>Red Clover (Trifolium pratense) and Zigzag Clover (T. medium) - A Picture of Genomic Similarities and Differences.</title>
        <authorList>
            <person name="Dluhosova J."/>
            <person name="Istvanek J."/>
            <person name="Nedelnik J."/>
            <person name="Repkova J."/>
        </authorList>
    </citation>
    <scope>NUCLEOTIDE SEQUENCE [LARGE SCALE GENOMIC DNA]</scope>
    <source>
        <strain evidence="2">cv. 10/8</strain>
        <tissue evidence="1">Leaf</tissue>
    </source>
</reference>
<comment type="caution">
    <text evidence="1">The sequence shown here is derived from an EMBL/GenBank/DDBJ whole genome shotgun (WGS) entry which is preliminary data.</text>
</comment>
<proteinExistence type="predicted"/>